<reference evidence="2 3" key="1">
    <citation type="journal article" date="2019" name="Sci. Rep.">
        <title>Orb-weaving spider Araneus ventricosus genome elucidates the spidroin gene catalogue.</title>
        <authorList>
            <person name="Kono N."/>
            <person name="Nakamura H."/>
            <person name="Ohtoshi R."/>
            <person name="Moran D.A.P."/>
            <person name="Shinohara A."/>
            <person name="Yoshida Y."/>
            <person name="Fujiwara M."/>
            <person name="Mori M."/>
            <person name="Tomita M."/>
            <person name="Arakawa K."/>
        </authorList>
    </citation>
    <scope>NUCLEOTIDE SEQUENCE [LARGE SCALE GENOMIC DNA]</scope>
</reference>
<dbReference type="AlphaFoldDB" id="A0A4Y2LQS4"/>
<dbReference type="EMBL" id="BGPR01006079">
    <property type="protein sequence ID" value="GBN15916.1"/>
    <property type="molecule type" value="Genomic_DNA"/>
</dbReference>
<evidence type="ECO:0000313" key="2">
    <source>
        <dbReference type="EMBL" id="GBN15916.1"/>
    </source>
</evidence>
<dbReference type="Proteomes" id="UP000499080">
    <property type="component" value="Unassembled WGS sequence"/>
</dbReference>
<proteinExistence type="predicted"/>
<gene>
    <name evidence="2" type="ORF">AVEN_56355_1</name>
</gene>
<protein>
    <submittedName>
        <fullName evidence="2">Uncharacterized protein</fullName>
    </submittedName>
</protein>
<feature type="compositionally biased region" description="Basic residues" evidence="1">
    <location>
        <begin position="1"/>
        <end position="10"/>
    </location>
</feature>
<keyword evidence="3" id="KW-1185">Reference proteome</keyword>
<evidence type="ECO:0000256" key="1">
    <source>
        <dbReference type="SAM" id="MobiDB-lite"/>
    </source>
</evidence>
<feature type="region of interest" description="Disordered" evidence="1">
    <location>
        <begin position="1"/>
        <end position="33"/>
    </location>
</feature>
<organism evidence="2 3">
    <name type="scientific">Araneus ventricosus</name>
    <name type="common">Orbweaver spider</name>
    <name type="synonym">Epeira ventricosa</name>
    <dbReference type="NCBI Taxonomy" id="182803"/>
    <lineage>
        <taxon>Eukaryota</taxon>
        <taxon>Metazoa</taxon>
        <taxon>Ecdysozoa</taxon>
        <taxon>Arthropoda</taxon>
        <taxon>Chelicerata</taxon>
        <taxon>Arachnida</taxon>
        <taxon>Araneae</taxon>
        <taxon>Araneomorphae</taxon>
        <taxon>Entelegynae</taxon>
        <taxon>Araneoidea</taxon>
        <taxon>Araneidae</taxon>
        <taxon>Araneus</taxon>
    </lineage>
</organism>
<feature type="compositionally biased region" description="Acidic residues" evidence="1">
    <location>
        <begin position="16"/>
        <end position="29"/>
    </location>
</feature>
<name>A0A4Y2LQS4_ARAVE</name>
<evidence type="ECO:0000313" key="3">
    <source>
        <dbReference type="Proteomes" id="UP000499080"/>
    </source>
</evidence>
<comment type="caution">
    <text evidence="2">The sequence shown here is derived from an EMBL/GenBank/DDBJ whole genome shotgun (WGS) entry which is preliminary data.</text>
</comment>
<accession>A0A4Y2LQS4</accession>
<sequence length="280" mass="31820">MRIHSSRFPHRPSERAEDEPLEVGEEAPSEDARQSFHARVVQLLELGHLGRDVLEDVLPVPLVGRQLVRHVQHVPALPDEVLDVLVRALVGQLRQPRLLRAERLVQVEELEGRLLQLPEGRGEHLSGEREHGTVKHFVFIGVFTVLPPREKPRAGLPQVDESKRGGKRDQLVYPGLVEIKSLPTEPVLDSCFPPLSEEKLVPYKCSFNFEKRKQSLGHYEAIQRKRTGMLSDGVILLHDSIHTARKIQELLRSSGKSRANPHTDQSGFQTLIWNKIPFRD</sequence>